<dbReference type="Gene3D" id="1.25.40.10">
    <property type="entry name" value="Tetratricopeptide repeat domain"/>
    <property type="match status" value="1"/>
</dbReference>
<keyword evidence="3" id="KW-1185">Reference proteome</keyword>
<name>A0ABN8DT46_9VIBR</name>
<dbReference type="InterPro" id="IPR052748">
    <property type="entry name" value="ISR_Activator"/>
</dbReference>
<organism evidence="2 3">
    <name type="scientific">Vibrio stylophorae</name>
    <dbReference type="NCBI Taxonomy" id="659351"/>
    <lineage>
        <taxon>Bacteria</taxon>
        <taxon>Pseudomonadati</taxon>
        <taxon>Pseudomonadota</taxon>
        <taxon>Gammaproteobacteria</taxon>
        <taxon>Vibrionales</taxon>
        <taxon>Vibrionaceae</taxon>
        <taxon>Vibrio</taxon>
    </lineage>
</organism>
<dbReference type="RefSeq" id="WP_237467853.1">
    <property type="nucleotide sequence ID" value="NZ_CAKLDI010000001.1"/>
</dbReference>
<dbReference type="PANTHER" id="PTHR45011">
    <property type="entry name" value="DAP3-BINDING CELL DEATH ENHANCER 1"/>
    <property type="match status" value="1"/>
</dbReference>
<keyword evidence="1" id="KW-0732">Signal</keyword>
<dbReference type="InterPro" id="IPR006597">
    <property type="entry name" value="Sel1-like"/>
</dbReference>
<reference evidence="2" key="1">
    <citation type="submission" date="2021-11" db="EMBL/GenBank/DDBJ databases">
        <authorList>
            <person name="Rodrigo-Torres L."/>
            <person name="Arahal R. D."/>
            <person name="Lucena T."/>
        </authorList>
    </citation>
    <scope>NUCLEOTIDE SEQUENCE</scope>
    <source>
        <strain evidence="2">CECT 7929</strain>
    </source>
</reference>
<dbReference type="EMBL" id="CAKLDI010000001">
    <property type="protein sequence ID" value="CAH0532978.1"/>
    <property type="molecule type" value="Genomic_DNA"/>
</dbReference>
<evidence type="ECO:0000313" key="2">
    <source>
        <dbReference type="EMBL" id="CAH0532978.1"/>
    </source>
</evidence>
<sequence length="298" mass="33247">MIRTLFFGALLSAIISLSAWALQAPANSPRAKETHAPEYILNPSDAYQQAIEFFEQQAFTKALPLFRILAEQGDANAQFYYALMHQRGNGVPVDLEKAETWYLKAAKQQQLDAQYHLGLLYHDAPKPMQNYQQAMNWYYKAARQGHLMAINNIGYLYQEGLGVTKNPQTAANWYLIAAEQGLAISQNNLATLYRVQKQVDNYGKAAYWFGQAAAQGDYMAQHNLGISYLCGYGVDPNGALAYTWLSLSAQQHFAPAIAELKDLSCELKPAEIQQGKAILQACQDDLLRCPVPDISVTK</sequence>
<evidence type="ECO:0000256" key="1">
    <source>
        <dbReference type="SAM" id="SignalP"/>
    </source>
</evidence>
<dbReference type="Proteomes" id="UP000838672">
    <property type="component" value="Unassembled WGS sequence"/>
</dbReference>
<evidence type="ECO:0008006" key="4">
    <source>
        <dbReference type="Google" id="ProtNLM"/>
    </source>
</evidence>
<dbReference type="InterPro" id="IPR011990">
    <property type="entry name" value="TPR-like_helical_dom_sf"/>
</dbReference>
<gene>
    <name evidence="2" type="ORF">VST7929_00829</name>
</gene>
<dbReference type="SMART" id="SM00671">
    <property type="entry name" value="SEL1"/>
    <property type="match status" value="5"/>
</dbReference>
<dbReference type="PANTHER" id="PTHR45011:SF1">
    <property type="entry name" value="DAP3-BINDING CELL DEATH ENHANCER 1"/>
    <property type="match status" value="1"/>
</dbReference>
<dbReference type="SUPFAM" id="SSF81901">
    <property type="entry name" value="HCP-like"/>
    <property type="match status" value="1"/>
</dbReference>
<feature type="chain" id="PRO_5045273640" description="Sel1 repeat family protein" evidence="1">
    <location>
        <begin position="22"/>
        <end position="298"/>
    </location>
</feature>
<evidence type="ECO:0000313" key="3">
    <source>
        <dbReference type="Proteomes" id="UP000838672"/>
    </source>
</evidence>
<proteinExistence type="predicted"/>
<accession>A0ABN8DT46</accession>
<dbReference type="Pfam" id="PF08238">
    <property type="entry name" value="Sel1"/>
    <property type="match status" value="5"/>
</dbReference>
<feature type="signal peptide" evidence="1">
    <location>
        <begin position="1"/>
        <end position="21"/>
    </location>
</feature>
<comment type="caution">
    <text evidence="2">The sequence shown here is derived from an EMBL/GenBank/DDBJ whole genome shotgun (WGS) entry which is preliminary data.</text>
</comment>
<protein>
    <recommendedName>
        <fullName evidence="4">Sel1 repeat family protein</fullName>
    </recommendedName>
</protein>